<dbReference type="RefSeq" id="WP_144308057.1">
    <property type="nucleotide sequence ID" value="NZ_VMNK01000003.1"/>
</dbReference>
<dbReference type="InterPro" id="IPR013785">
    <property type="entry name" value="Aldolase_TIM"/>
</dbReference>
<gene>
    <name evidence="5" type="ORF">FHP91_02275</name>
</gene>
<proteinExistence type="inferred from homology"/>
<evidence type="ECO:0000256" key="3">
    <source>
        <dbReference type="ARBA" id="ARBA00023002"/>
    </source>
</evidence>
<dbReference type="InterPro" id="IPR001155">
    <property type="entry name" value="OxRdtase_FMN_N"/>
</dbReference>
<dbReference type="GO" id="GO:0016628">
    <property type="term" value="F:oxidoreductase activity, acting on the CH-CH group of donors, NAD or NADP as acceptor"/>
    <property type="evidence" value="ECO:0007669"/>
    <property type="project" value="UniProtKB-ARBA"/>
</dbReference>
<comment type="similarity">
    <text evidence="2">Belongs to the NADH:flavin oxidoreductase/NADH oxidase family.</text>
</comment>
<keyword evidence="3" id="KW-0560">Oxidoreductase</keyword>
<dbReference type="Gene3D" id="3.20.20.70">
    <property type="entry name" value="Aldolase class I"/>
    <property type="match status" value="1"/>
</dbReference>
<evidence type="ECO:0000313" key="6">
    <source>
        <dbReference type="Proteomes" id="UP000319502"/>
    </source>
</evidence>
<sequence>MTTLFSPLQAGALTLPNRILMAPLTRTRAEAEHVPGALMATHYAQRASAGLLIAEATMAMAGTSAFWKEPGIYSEAQIAGWRQVTDAVHAAGGRIALQLWHAGRAAHPLLNDGRQPVSSSAVAIANDEVHTPQGKQPYTVPRVLADDELPAIVAGFAQAAANAKAAGFDAVEVHGANGYLLDQFLRDGVNTRSGAYGGPIENRARLLLDVLDAVIGVWGSDRVGLRLSPLNSYNDMIDSDPVGLITWLAKRLNDYDLAYLHLMRGDFFGKQHGDVVTPVREHYKGVLIGNMGYTPDEAAAAVAAGTLDAVAFGTGFLANPDLPERIAAGAELNTPNPATFYTSGPEGYIDYPTMEMAEAV</sequence>
<evidence type="ECO:0000313" key="5">
    <source>
        <dbReference type="EMBL" id="TVO58516.1"/>
    </source>
</evidence>
<dbReference type="Pfam" id="PF00724">
    <property type="entry name" value="Oxidored_FMN"/>
    <property type="match status" value="1"/>
</dbReference>
<reference evidence="5 6" key="1">
    <citation type="submission" date="2019-07" db="EMBL/GenBank/DDBJ databases">
        <title>The pathways for chlorine oxyanion respiration interact through the shared metabolite chlorate.</title>
        <authorList>
            <person name="Barnum T.P."/>
            <person name="Cheng Y."/>
            <person name="Hill K.A."/>
            <person name="Lucas L.N."/>
            <person name="Carlson H.K."/>
            <person name="Coates J.D."/>
        </authorList>
    </citation>
    <scope>NUCLEOTIDE SEQUENCE [LARGE SCALE GENOMIC DNA]</scope>
    <source>
        <strain evidence="5 6">SFB-3</strain>
    </source>
</reference>
<dbReference type="GO" id="GO:0010181">
    <property type="term" value="F:FMN binding"/>
    <property type="evidence" value="ECO:0007669"/>
    <property type="project" value="InterPro"/>
</dbReference>
<dbReference type="Proteomes" id="UP000319502">
    <property type="component" value="Unassembled WGS sequence"/>
</dbReference>
<name>A0A557R070_9RHOO</name>
<evidence type="ECO:0000256" key="2">
    <source>
        <dbReference type="ARBA" id="ARBA00005979"/>
    </source>
</evidence>
<dbReference type="GO" id="GO:0005829">
    <property type="term" value="C:cytosol"/>
    <property type="evidence" value="ECO:0007669"/>
    <property type="project" value="TreeGrafter"/>
</dbReference>
<dbReference type="OrthoDB" id="8521686at2"/>
<protein>
    <submittedName>
        <fullName evidence="5">Alkene reductase</fullName>
    </submittedName>
</protein>
<accession>A0A557R070</accession>
<dbReference type="SUPFAM" id="SSF51395">
    <property type="entry name" value="FMN-linked oxidoreductases"/>
    <property type="match status" value="1"/>
</dbReference>
<dbReference type="CDD" id="cd02933">
    <property type="entry name" value="OYE_like_FMN"/>
    <property type="match status" value="1"/>
</dbReference>
<keyword evidence="6" id="KW-1185">Reference proteome</keyword>
<dbReference type="PANTHER" id="PTHR22893:SF98">
    <property type="entry name" value="OXIDOREDUCTASE"/>
    <property type="match status" value="1"/>
</dbReference>
<dbReference type="PANTHER" id="PTHR22893">
    <property type="entry name" value="NADH OXIDOREDUCTASE-RELATED"/>
    <property type="match status" value="1"/>
</dbReference>
<feature type="domain" description="NADH:flavin oxidoreductase/NADH oxidase N-terminal" evidence="4">
    <location>
        <begin position="4"/>
        <end position="333"/>
    </location>
</feature>
<organism evidence="5 6">
    <name type="scientific">Denitromonas halophila</name>
    <dbReference type="NCBI Taxonomy" id="1629404"/>
    <lineage>
        <taxon>Bacteria</taxon>
        <taxon>Pseudomonadati</taxon>
        <taxon>Pseudomonadota</taxon>
        <taxon>Betaproteobacteria</taxon>
        <taxon>Rhodocyclales</taxon>
        <taxon>Zoogloeaceae</taxon>
        <taxon>Denitromonas</taxon>
    </lineage>
</organism>
<comment type="cofactor">
    <cofactor evidence="1">
        <name>FMN</name>
        <dbReference type="ChEBI" id="CHEBI:58210"/>
    </cofactor>
</comment>
<evidence type="ECO:0000256" key="1">
    <source>
        <dbReference type="ARBA" id="ARBA00001917"/>
    </source>
</evidence>
<comment type="caution">
    <text evidence="5">The sequence shown here is derived from an EMBL/GenBank/DDBJ whole genome shotgun (WGS) entry which is preliminary data.</text>
</comment>
<dbReference type="FunFam" id="3.20.20.70:FF:000059">
    <property type="entry name" value="N-ethylmaleimide reductase, FMN-linked"/>
    <property type="match status" value="1"/>
</dbReference>
<evidence type="ECO:0000259" key="4">
    <source>
        <dbReference type="Pfam" id="PF00724"/>
    </source>
</evidence>
<dbReference type="EMBL" id="VMNK01000003">
    <property type="protein sequence ID" value="TVO58516.1"/>
    <property type="molecule type" value="Genomic_DNA"/>
</dbReference>
<dbReference type="AlphaFoldDB" id="A0A557R070"/>
<dbReference type="InterPro" id="IPR045247">
    <property type="entry name" value="Oye-like"/>
</dbReference>